<name>A0AAV5D2U3_ELECO</name>
<dbReference type="PANTHER" id="PTHR36488">
    <property type="entry name" value="CASP-LIKE PROTEIN 1U1"/>
    <property type="match status" value="1"/>
</dbReference>
<evidence type="ECO:0000313" key="1">
    <source>
        <dbReference type="EMBL" id="GJN04760.1"/>
    </source>
</evidence>
<dbReference type="PANTHER" id="PTHR36488:SF1">
    <property type="entry name" value="CASP-LIKE PROTEIN 1U2"/>
    <property type="match status" value="1"/>
</dbReference>
<reference evidence="1" key="2">
    <citation type="submission" date="2021-12" db="EMBL/GenBank/DDBJ databases">
        <title>Resequencing data analysis of finger millet.</title>
        <authorList>
            <person name="Hatakeyama M."/>
            <person name="Aluri S."/>
            <person name="Balachadran M.T."/>
            <person name="Sivarajan S.R."/>
            <person name="Poveda L."/>
            <person name="Shimizu-Inatsugi R."/>
            <person name="Schlapbach R."/>
            <person name="Sreeman S.M."/>
            <person name="Shimizu K.K."/>
        </authorList>
    </citation>
    <scope>NUCLEOTIDE SEQUENCE</scope>
</reference>
<dbReference type="Proteomes" id="UP001054889">
    <property type="component" value="Unassembled WGS sequence"/>
</dbReference>
<sequence>MALAMAGGCTINKNDDATTSITVTFKDYQPFGYLVWSNIVAAIMEAVGISLQLTGKEEDKEETDKHPKILLVLIDMAI</sequence>
<keyword evidence="2" id="KW-1185">Reference proteome</keyword>
<protein>
    <submittedName>
        <fullName evidence="1">Uncharacterized protein</fullName>
    </submittedName>
</protein>
<evidence type="ECO:0000313" key="2">
    <source>
        <dbReference type="Proteomes" id="UP001054889"/>
    </source>
</evidence>
<dbReference type="EMBL" id="BQKI01000011">
    <property type="protein sequence ID" value="GJN04760.1"/>
    <property type="molecule type" value="Genomic_DNA"/>
</dbReference>
<gene>
    <name evidence="1" type="primary">ga22332</name>
    <name evidence="1" type="ORF">PR202_ga22332</name>
</gene>
<proteinExistence type="predicted"/>
<dbReference type="AlphaFoldDB" id="A0AAV5D2U3"/>
<dbReference type="InterPro" id="IPR044173">
    <property type="entry name" value="CASPL"/>
</dbReference>
<reference evidence="1" key="1">
    <citation type="journal article" date="2018" name="DNA Res.">
        <title>Multiple hybrid de novo genome assembly of finger millet, an orphan allotetraploid crop.</title>
        <authorList>
            <person name="Hatakeyama M."/>
            <person name="Aluri S."/>
            <person name="Balachadran M.T."/>
            <person name="Sivarajan S.R."/>
            <person name="Patrignani A."/>
            <person name="Gruter S."/>
            <person name="Poveda L."/>
            <person name="Shimizu-Inatsugi R."/>
            <person name="Baeten J."/>
            <person name="Francoijs K.J."/>
            <person name="Nataraja K.N."/>
            <person name="Reddy Y.A.N."/>
            <person name="Phadnis S."/>
            <person name="Ravikumar R.L."/>
            <person name="Schlapbach R."/>
            <person name="Sreeman S.M."/>
            <person name="Shimizu K.K."/>
        </authorList>
    </citation>
    <scope>NUCLEOTIDE SEQUENCE</scope>
</reference>
<comment type="caution">
    <text evidence="1">The sequence shown here is derived from an EMBL/GenBank/DDBJ whole genome shotgun (WGS) entry which is preliminary data.</text>
</comment>
<organism evidence="1 2">
    <name type="scientific">Eleusine coracana subsp. coracana</name>
    <dbReference type="NCBI Taxonomy" id="191504"/>
    <lineage>
        <taxon>Eukaryota</taxon>
        <taxon>Viridiplantae</taxon>
        <taxon>Streptophyta</taxon>
        <taxon>Embryophyta</taxon>
        <taxon>Tracheophyta</taxon>
        <taxon>Spermatophyta</taxon>
        <taxon>Magnoliopsida</taxon>
        <taxon>Liliopsida</taxon>
        <taxon>Poales</taxon>
        <taxon>Poaceae</taxon>
        <taxon>PACMAD clade</taxon>
        <taxon>Chloridoideae</taxon>
        <taxon>Cynodonteae</taxon>
        <taxon>Eleusininae</taxon>
        <taxon>Eleusine</taxon>
    </lineage>
</organism>
<accession>A0AAV5D2U3</accession>